<organism evidence="1 2">
    <name type="scientific">Acaryochloris marina (strain MBIC 11017)</name>
    <dbReference type="NCBI Taxonomy" id="329726"/>
    <lineage>
        <taxon>Bacteria</taxon>
        <taxon>Bacillati</taxon>
        <taxon>Cyanobacteriota</taxon>
        <taxon>Cyanophyceae</taxon>
        <taxon>Acaryochloridales</taxon>
        <taxon>Acaryochloridaceae</taxon>
        <taxon>Acaryochloris</taxon>
    </lineage>
</organism>
<dbReference type="KEGG" id="amr:AM1_2733"/>
<dbReference type="HOGENOM" id="CLU_3323226_0_0_3"/>
<keyword evidence="2" id="KW-1185">Reference proteome</keyword>
<protein>
    <submittedName>
        <fullName evidence="1">Uncharacterized protein</fullName>
    </submittedName>
</protein>
<evidence type="ECO:0000313" key="1">
    <source>
        <dbReference type="EMBL" id="ABW27733.1"/>
    </source>
</evidence>
<name>B0C849_ACAM1</name>
<dbReference type="EMBL" id="CP000828">
    <property type="protein sequence ID" value="ABW27733.1"/>
    <property type="molecule type" value="Genomic_DNA"/>
</dbReference>
<accession>B0C849</accession>
<evidence type="ECO:0000313" key="2">
    <source>
        <dbReference type="Proteomes" id="UP000000268"/>
    </source>
</evidence>
<dbReference type="AlphaFoldDB" id="B0C849"/>
<gene>
    <name evidence="1" type="ordered locus">AM1_2733</name>
</gene>
<reference evidence="1 2" key="1">
    <citation type="journal article" date="2008" name="Proc. Natl. Acad. Sci. U.S.A.">
        <title>Niche adaptation and genome expansion in the chlorophyll d-producing cyanobacterium Acaryochloris marina.</title>
        <authorList>
            <person name="Swingley W.D."/>
            <person name="Chen M."/>
            <person name="Cheung P.C."/>
            <person name="Conrad A.L."/>
            <person name="Dejesa L.C."/>
            <person name="Hao J."/>
            <person name="Honchak B.M."/>
            <person name="Karbach L.E."/>
            <person name="Kurdoglu A."/>
            <person name="Lahiri S."/>
            <person name="Mastrian S.D."/>
            <person name="Miyashita H."/>
            <person name="Page L."/>
            <person name="Ramakrishna P."/>
            <person name="Satoh S."/>
            <person name="Sattley W.M."/>
            <person name="Shimada Y."/>
            <person name="Taylor H.L."/>
            <person name="Tomo T."/>
            <person name="Tsuchiya T."/>
            <person name="Wang Z.T."/>
            <person name="Raymond J."/>
            <person name="Mimuro M."/>
            <person name="Blankenship R.E."/>
            <person name="Touchman J.W."/>
        </authorList>
    </citation>
    <scope>NUCLEOTIDE SEQUENCE [LARGE SCALE GENOMIC DNA]</scope>
    <source>
        <strain evidence="2">MBIC 11017</strain>
    </source>
</reference>
<proteinExistence type="predicted"/>
<dbReference type="Proteomes" id="UP000000268">
    <property type="component" value="Chromosome"/>
</dbReference>
<dbReference type="STRING" id="329726.AM1_2733"/>
<sequence>MVLKVPNKANHRLTQFSRHNRRCSSSNRHICKFLQDFG</sequence>